<gene>
    <name evidence="2" type="ORF">YC6258_05096</name>
</gene>
<sequence length="846" mass="95658">MTQDITALPQSIKDFIQRHGHSLNPLCWVATYQYPKEAKAFTPEQTSLHMFVLDSDGQLSLLRRHEPSRRGIVYELGPRDVHGAPKPAKPRINLEKSAPVLTADIPDTLPPGTPGVDDFDNPDYFAQLQYYYPDDSTGVITDYLISTSSQTFQAQLYGSTGKLSLYGPEQIHYQAGTPVTADQWQQCREALQQACDLLSEQRRQVDPMTTWPRTVQPLHLINTEILHPGNSREMDRALFTDDGHPLASQFSIAEEVWQRKFQRSDVFTKRFKQQQDIEPDILSSRLGQSFGLAKVNIYHLANGLIDLIYLLADNTGWQPLQALQDIATQLSYTDPHAWVKEAALAALLSRDCDVRSQDKPGNRSPYYECLSQIGEQLHQFAQLQRQQEKVLSVTGQHNCPLRKTLVLPEIGSNWGYQPSKNLSQPKRILRIGLFFDGTGQDRYNDERLPDRDISNVAKLHDLYLEQTTEQGNEIITTRAIYIPGVGTITGRETDDGFKAKDSKIGLGLGMGKTGGYARIELALGQINEHLNEQEYDEVIFDVFGFSRGAALSRHFVNLINEWPEQLTIWELKYRNPLLVSILPVEPVKRQVSAFPQHLRHRVHFVALWDTVGSFGWPADERNLDFNLNLNAHSAERVMHIVSAHEIRHNFPSTRLADASGRLPANFTEIMAPGVHCDVGAGYENPTGKGFENWEVIPVQILAGCNDGGLLLRAKQREIEARGHYANAQGFDIIEEIRKATFKELACYPLHTVIDAAKNQGVPLRPLTPDDSAYVIPDRLQRVYDMWQQAGGQMKMARQFLIEYIHTSERDGDIVDRPNLINGQKARQVFYNHSEQAVTVESNDAKR</sequence>
<dbReference type="PATRIC" id="fig|1445510.3.peg.5055"/>
<dbReference type="OrthoDB" id="4378831at2"/>
<dbReference type="RefSeq" id="WP_044618952.1">
    <property type="nucleotide sequence ID" value="NZ_CP007142.1"/>
</dbReference>
<keyword evidence="3" id="KW-1185">Reference proteome</keyword>
<reference evidence="2 3" key="1">
    <citation type="submission" date="2014-01" db="EMBL/GenBank/DDBJ databases">
        <title>Full genme sequencing of cellulolytic bacterium Gynuella sunshinyii YC6258T gen. nov., sp. nov.</title>
        <authorList>
            <person name="Khan H."/>
            <person name="Chung E.J."/>
            <person name="Chung Y.R."/>
        </authorList>
    </citation>
    <scope>NUCLEOTIDE SEQUENCE [LARGE SCALE GENOMIC DNA]</scope>
    <source>
        <strain evidence="2 3">YC6258</strain>
    </source>
</reference>
<dbReference type="Proteomes" id="UP000032266">
    <property type="component" value="Chromosome"/>
</dbReference>
<evidence type="ECO:0000313" key="3">
    <source>
        <dbReference type="Proteomes" id="UP000032266"/>
    </source>
</evidence>
<evidence type="ECO:0000313" key="2">
    <source>
        <dbReference type="EMBL" id="AJQ97126.1"/>
    </source>
</evidence>
<dbReference type="KEGG" id="gsn:YC6258_05096"/>
<name>A0A0C5VSD0_9GAMM</name>
<proteinExistence type="predicted"/>
<dbReference type="PANTHER" id="PTHR33840:SF1">
    <property type="entry name" value="TLE1 PHOSPHOLIPASE DOMAIN-CONTAINING PROTEIN"/>
    <property type="match status" value="1"/>
</dbReference>
<dbReference type="Pfam" id="PF09994">
    <property type="entry name" value="T6SS_Tle1-like_cat"/>
    <property type="match status" value="2"/>
</dbReference>
<dbReference type="HOGENOM" id="CLU_342496_0_0_6"/>
<dbReference type="EMBL" id="CP007142">
    <property type="protein sequence ID" value="AJQ97126.1"/>
    <property type="molecule type" value="Genomic_DNA"/>
</dbReference>
<dbReference type="InterPro" id="IPR018712">
    <property type="entry name" value="Tle1-like_cat"/>
</dbReference>
<evidence type="ECO:0000259" key="1">
    <source>
        <dbReference type="Pfam" id="PF09994"/>
    </source>
</evidence>
<feature type="domain" description="T6SS Phospholipase effector Tle1-like catalytic" evidence="1">
    <location>
        <begin position="431"/>
        <end position="561"/>
    </location>
</feature>
<accession>A0A0C5VSD0</accession>
<feature type="domain" description="T6SS Phospholipase effector Tle1-like catalytic" evidence="1">
    <location>
        <begin position="594"/>
        <end position="686"/>
    </location>
</feature>
<dbReference type="PANTHER" id="PTHR33840">
    <property type="match status" value="1"/>
</dbReference>
<dbReference type="AlphaFoldDB" id="A0A0C5VSD0"/>
<organism evidence="2 3">
    <name type="scientific">Gynuella sunshinyii YC6258</name>
    <dbReference type="NCBI Taxonomy" id="1445510"/>
    <lineage>
        <taxon>Bacteria</taxon>
        <taxon>Pseudomonadati</taxon>
        <taxon>Pseudomonadota</taxon>
        <taxon>Gammaproteobacteria</taxon>
        <taxon>Oceanospirillales</taxon>
        <taxon>Saccharospirillaceae</taxon>
        <taxon>Gynuella</taxon>
    </lineage>
</organism>
<dbReference type="STRING" id="1445510.YC6258_05096"/>
<protein>
    <recommendedName>
        <fullName evidence="1">T6SS Phospholipase effector Tle1-like catalytic domain-containing protein</fullName>
    </recommendedName>
</protein>